<organism evidence="2">
    <name type="scientific">Aureoumbra lagunensis</name>
    <dbReference type="NCBI Taxonomy" id="44058"/>
    <lineage>
        <taxon>Eukaryota</taxon>
        <taxon>Sar</taxon>
        <taxon>Stramenopiles</taxon>
        <taxon>Ochrophyta</taxon>
        <taxon>Pelagophyceae</taxon>
        <taxon>Pelagomonadales</taxon>
        <taxon>Aureoumbra</taxon>
    </lineage>
</organism>
<accession>A0A7S3K3Z3</accession>
<reference evidence="2" key="1">
    <citation type="submission" date="2021-01" db="EMBL/GenBank/DDBJ databases">
        <authorList>
            <person name="Corre E."/>
            <person name="Pelletier E."/>
            <person name="Niang G."/>
            <person name="Scheremetjew M."/>
            <person name="Finn R."/>
            <person name="Kale V."/>
            <person name="Holt S."/>
            <person name="Cochrane G."/>
            <person name="Meng A."/>
            <person name="Brown T."/>
            <person name="Cohen L."/>
        </authorList>
    </citation>
    <scope>NUCLEOTIDE SEQUENCE</scope>
    <source>
        <strain evidence="2">CCMP1510</strain>
    </source>
</reference>
<dbReference type="EMBL" id="HBIJ01019833">
    <property type="protein sequence ID" value="CAE0372200.1"/>
    <property type="molecule type" value="Transcribed_RNA"/>
</dbReference>
<feature type="compositionally biased region" description="Basic and acidic residues" evidence="1">
    <location>
        <begin position="140"/>
        <end position="151"/>
    </location>
</feature>
<feature type="region of interest" description="Disordered" evidence="1">
    <location>
        <begin position="413"/>
        <end position="463"/>
    </location>
</feature>
<evidence type="ECO:0000313" key="2">
    <source>
        <dbReference type="EMBL" id="CAE0372200.1"/>
    </source>
</evidence>
<gene>
    <name evidence="2" type="ORF">ALAG00032_LOCUS12983</name>
</gene>
<dbReference type="AlphaFoldDB" id="A0A7S3K3Z3"/>
<feature type="region of interest" description="Disordered" evidence="1">
    <location>
        <begin position="139"/>
        <end position="158"/>
    </location>
</feature>
<proteinExistence type="predicted"/>
<sequence length="463" mass="52606">MTQEIGKKEALESAYRRNEPEEVRILSARSGIWIQDQLREKMQEHIFTITKSRLGEEKAKTLAAKIDKSWCESMCTSGRVSENYFSRAQAVMNAFKLLSPPEHETNNIPKESVEQRAQRIAVGKPALYMAWPDWAAKPWSRTDPRRKRGDEENGNALNDDLQGQARKWRRLDERAIKPNLFYGIAVTPQEIQAAEASAVAVNAARQSNTSHPQQIDENDDVLGEIEQLLAEEKQYIDETTTDDHLKSFVEEAIQFRAPTFFAGGHSRRYHSQSENDDELFALVKPTNAESYFHGRIKCYSARGNNHVIQISRAVAVLNGRIHIMYDCLIRLPYYFGDEIIQSKQSHIFSQRLSSIAAKGKENSARTVIAKLIDLSFNQVAATILKCDTSSSSTQLDAQRHTTTDAIKEALLNSYSSDEDDDQEEEGKSNNIASMNDDENQNYHQSVRPQVNDLAWDLDETDEF</sequence>
<name>A0A7S3K3Z3_9STRA</name>
<evidence type="ECO:0000256" key="1">
    <source>
        <dbReference type="SAM" id="MobiDB-lite"/>
    </source>
</evidence>
<protein>
    <submittedName>
        <fullName evidence="2">Uncharacterized protein</fullName>
    </submittedName>
</protein>